<name>A0A2G9HRT2_9LAMI</name>
<protein>
    <recommendedName>
        <fullName evidence="1">lipid-A-disaccharide synthase</fullName>
        <ecNumber evidence="1">2.4.1.182</ecNumber>
    </recommendedName>
</protein>
<dbReference type="OrthoDB" id="2419at2759"/>
<evidence type="ECO:0000256" key="2">
    <source>
        <dbReference type="ARBA" id="ARBA00022516"/>
    </source>
</evidence>
<dbReference type="STRING" id="429701.A0A2G9HRT2"/>
<sequence length="80" mass="8836">MFLRSLWNVRIGMNTSFFTVVKRSLSVSGRESVRDLASKDGELRVFVVAGEVSGDIIAARFMKSLRRLSPFPVRFAGVGG</sequence>
<dbReference type="AlphaFoldDB" id="A0A2G9HRT2"/>
<reference evidence="9" key="1">
    <citation type="journal article" date="2018" name="Gigascience">
        <title>Genome assembly of the Pink Ipe (Handroanthus impetiginosus, Bignoniaceae), a highly valued, ecologically keystone Neotropical timber forest tree.</title>
        <authorList>
            <person name="Silva-Junior O.B."/>
            <person name="Grattapaglia D."/>
            <person name="Novaes E."/>
            <person name="Collevatti R.G."/>
        </authorList>
    </citation>
    <scope>NUCLEOTIDE SEQUENCE [LARGE SCALE GENOMIC DNA]</scope>
    <source>
        <strain evidence="9">cv. UFG-1</strain>
    </source>
</reference>
<dbReference type="GO" id="GO:0008915">
    <property type="term" value="F:lipid-A-disaccharide synthase activity"/>
    <property type="evidence" value="ECO:0007669"/>
    <property type="project" value="UniProtKB-EC"/>
</dbReference>
<evidence type="ECO:0000256" key="4">
    <source>
        <dbReference type="ARBA" id="ARBA00022676"/>
    </source>
</evidence>
<keyword evidence="5 8" id="KW-0808">Transferase</keyword>
<evidence type="ECO:0000256" key="6">
    <source>
        <dbReference type="ARBA" id="ARBA00023098"/>
    </source>
</evidence>
<evidence type="ECO:0000256" key="3">
    <source>
        <dbReference type="ARBA" id="ARBA00022556"/>
    </source>
</evidence>
<dbReference type="EC" id="2.4.1.182" evidence="1"/>
<keyword evidence="2" id="KW-0444">Lipid biosynthesis</keyword>
<evidence type="ECO:0000256" key="7">
    <source>
        <dbReference type="ARBA" id="ARBA00048975"/>
    </source>
</evidence>
<dbReference type="Proteomes" id="UP000231279">
    <property type="component" value="Unassembled WGS sequence"/>
</dbReference>
<dbReference type="GO" id="GO:0009245">
    <property type="term" value="P:lipid A biosynthetic process"/>
    <property type="evidence" value="ECO:0007669"/>
    <property type="project" value="UniProtKB-KW"/>
</dbReference>
<evidence type="ECO:0000313" key="8">
    <source>
        <dbReference type="EMBL" id="PIN20238.1"/>
    </source>
</evidence>
<dbReference type="PANTHER" id="PTHR30372:SF4">
    <property type="entry name" value="LIPID-A-DISACCHARIDE SYNTHASE, MITOCHONDRIAL-RELATED"/>
    <property type="match status" value="1"/>
</dbReference>
<keyword evidence="3" id="KW-0441">Lipid A biosynthesis</keyword>
<dbReference type="InterPro" id="IPR003835">
    <property type="entry name" value="Glyco_trans_19"/>
</dbReference>
<organism evidence="8 9">
    <name type="scientific">Handroanthus impetiginosus</name>
    <dbReference type="NCBI Taxonomy" id="429701"/>
    <lineage>
        <taxon>Eukaryota</taxon>
        <taxon>Viridiplantae</taxon>
        <taxon>Streptophyta</taxon>
        <taxon>Embryophyta</taxon>
        <taxon>Tracheophyta</taxon>
        <taxon>Spermatophyta</taxon>
        <taxon>Magnoliopsida</taxon>
        <taxon>eudicotyledons</taxon>
        <taxon>Gunneridae</taxon>
        <taxon>Pentapetalae</taxon>
        <taxon>asterids</taxon>
        <taxon>lamiids</taxon>
        <taxon>Lamiales</taxon>
        <taxon>Bignoniaceae</taxon>
        <taxon>Crescentiina</taxon>
        <taxon>Tabebuia alliance</taxon>
        <taxon>Handroanthus</taxon>
    </lineage>
</organism>
<keyword evidence="6" id="KW-0443">Lipid metabolism</keyword>
<keyword evidence="9" id="KW-1185">Reference proteome</keyword>
<dbReference type="GO" id="GO:0005543">
    <property type="term" value="F:phospholipid binding"/>
    <property type="evidence" value="ECO:0007669"/>
    <property type="project" value="TreeGrafter"/>
</dbReference>
<evidence type="ECO:0000256" key="1">
    <source>
        <dbReference type="ARBA" id="ARBA00012687"/>
    </source>
</evidence>
<accession>A0A2G9HRT2</accession>
<proteinExistence type="predicted"/>
<gene>
    <name evidence="8" type="ORF">CDL12_07069</name>
</gene>
<comment type="caution">
    <text evidence="8">The sequence shown here is derived from an EMBL/GenBank/DDBJ whole genome shotgun (WGS) entry which is preliminary data.</text>
</comment>
<keyword evidence="4 8" id="KW-0328">Glycosyltransferase</keyword>
<dbReference type="GO" id="GO:0016020">
    <property type="term" value="C:membrane"/>
    <property type="evidence" value="ECO:0007669"/>
    <property type="project" value="GOC"/>
</dbReference>
<dbReference type="EMBL" id="NKXS01001153">
    <property type="protein sequence ID" value="PIN20238.1"/>
    <property type="molecule type" value="Genomic_DNA"/>
</dbReference>
<comment type="catalytic activity">
    <reaction evidence="7">
        <text>a lipid X + a UDP-2-N,3-O-bis[(3R)-3-hydroxyacyl]-alpha-D-glucosamine = a lipid A disaccharide + UDP + H(+)</text>
        <dbReference type="Rhea" id="RHEA:67828"/>
        <dbReference type="ChEBI" id="CHEBI:15378"/>
        <dbReference type="ChEBI" id="CHEBI:58223"/>
        <dbReference type="ChEBI" id="CHEBI:137748"/>
        <dbReference type="ChEBI" id="CHEBI:176338"/>
        <dbReference type="ChEBI" id="CHEBI:176343"/>
        <dbReference type="EC" id="2.4.1.182"/>
    </reaction>
</comment>
<evidence type="ECO:0000313" key="9">
    <source>
        <dbReference type="Proteomes" id="UP000231279"/>
    </source>
</evidence>
<evidence type="ECO:0000256" key="5">
    <source>
        <dbReference type="ARBA" id="ARBA00022679"/>
    </source>
</evidence>
<dbReference type="PANTHER" id="PTHR30372">
    <property type="entry name" value="LIPID-A-DISACCHARIDE SYNTHASE"/>
    <property type="match status" value="1"/>
</dbReference>